<gene>
    <name evidence="3" type="ORF">BOW53_07735</name>
</gene>
<dbReference type="InterPro" id="IPR029787">
    <property type="entry name" value="Nucleotide_cyclase"/>
</dbReference>
<accession>A0A1T2L5U5</accession>
<dbReference type="InterPro" id="IPR000160">
    <property type="entry name" value="GGDEF_dom"/>
</dbReference>
<dbReference type="OrthoDB" id="9812358at2"/>
<dbReference type="InterPro" id="IPR050706">
    <property type="entry name" value="Cyclic-di-GMP_PDE-like"/>
</dbReference>
<dbReference type="Pfam" id="PF00990">
    <property type="entry name" value="GGDEF"/>
    <property type="match status" value="1"/>
</dbReference>
<keyword evidence="4" id="KW-1185">Reference proteome</keyword>
<dbReference type="SMART" id="SM00052">
    <property type="entry name" value="EAL"/>
    <property type="match status" value="1"/>
</dbReference>
<feature type="domain" description="EAL" evidence="1">
    <location>
        <begin position="177"/>
        <end position="430"/>
    </location>
</feature>
<name>A0A1T2L5U5_9GAMM</name>
<feature type="domain" description="GGDEF" evidence="2">
    <location>
        <begin position="30"/>
        <end position="163"/>
    </location>
</feature>
<protein>
    <recommendedName>
        <fullName evidence="5">GGDEF domain-containing protein</fullName>
    </recommendedName>
</protein>
<organism evidence="3 4">
    <name type="scientific">Solemya pervernicosa gill symbiont</name>
    <dbReference type="NCBI Taxonomy" id="642797"/>
    <lineage>
        <taxon>Bacteria</taxon>
        <taxon>Pseudomonadati</taxon>
        <taxon>Pseudomonadota</taxon>
        <taxon>Gammaproteobacteria</taxon>
        <taxon>sulfur-oxidizing symbionts</taxon>
    </lineage>
</organism>
<comment type="caution">
    <text evidence="3">The sequence shown here is derived from an EMBL/GenBank/DDBJ whole genome shotgun (WGS) entry which is preliminary data.</text>
</comment>
<evidence type="ECO:0000259" key="2">
    <source>
        <dbReference type="PROSITE" id="PS50887"/>
    </source>
</evidence>
<dbReference type="GO" id="GO:0071111">
    <property type="term" value="F:cyclic-guanylate-specific phosphodiesterase activity"/>
    <property type="evidence" value="ECO:0007669"/>
    <property type="project" value="InterPro"/>
</dbReference>
<evidence type="ECO:0000313" key="3">
    <source>
        <dbReference type="EMBL" id="OOZ40453.1"/>
    </source>
</evidence>
<reference evidence="3 4" key="1">
    <citation type="submission" date="2016-11" db="EMBL/GenBank/DDBJ databases">
        <title>Mixed transmission modes and dynamic genome evolution in an obligate animal-bacterial symbiosis.</title>
        <authorList>
            <person name="Russell S.L."/>
            <person name="Corbett-Detig R.B."/>
            <person name="Cavanaugh C.M."/>
        </authorList>
    </citation>
    <scope>NUCLEOTIDE SEQUENCE [LARGE SCALE GENOMIC DNA]</scope>
    <source>
        <strain evidence="3">Sveles-Q1</strain>
    </source>
</reference>
<dbReference type="SUPFAM" id="SSF55073">
    <property type="entry name" value="Nucleotide cyclase"/>
    <property type="match status" value="1"/>
</dbReference>
<dbReference type="PROSITE" id="PS50887">
    <property type="entry name" value="GGDEF"/>
    <property type="match status" value="1"/>
</dbReference>
<evidence type="ECO:0000313" key="4">
    <source>
        <dbReference type="Proteomes" id="UP000191110"/>
    </source>
</evidence>
<dbReference type="EMBL" id="MPRL01000025">
    <property type="protein sequence ID" value="OOZ40453.1"/>
    <property type="molecule type" value="Genomic_DNA"/>
</dbReference>
<dbReference type="Pfam" id="PF00563">
    <property type="entry name" value="EAL"/>
    <property type="match status" value="1"/>
</dbReference>
<sequence>MDIIELRTQREGAAIERIDAAIKKGESSHQRIAVLSVKIGGAAHLRALFGSGEGEQMLKEIHQRMVGTLRLSDSVIVLSESEVLLILFGVKNMGHARLAVRKLLHLLTHHVEIDEDKFRIKPVIGIATYPDGANSGAELLKSAVLARSLAEDRGEEYIFYCTALQSEQSEQSEQSVSWNIEYEVERAIDNDEFELYYQPQVELNSGKVIGAEALLRWNHPQRGMVPPGQFIPLAEKTDAIHPLTRWTLHNALRHVGEWPKSESKSTISVNIASRNFNQPSFQEVVENGLSLWGVDPQRLVLEITEGALLHDVEYTTAVLESLRTLGIKVSVDDFGTGYSSLAYIKQLPVDELKIDQSFIHDILKSVHEQKIVEIILKIAQDFGFSVLAEGIEEPGALEILKNLKCGFGQGYLFARPMPHTEYCAWLQSHNKH</sequence>
<dbReference type="InterPro" id="IPR035919">
    <property type="entry name" value="EAL_sf"/>
</dbReference>
<proteinExistence type="predicted"/>
<dbReference type="PROSITE" id="PS50883">
    <property type="entry name" value="EAL"/>
    <property type="match status" value="1"/>
</dbReference>
<evidence type="ECO:0008006" key="5">
    <source>
        <dbReference type="Google" id="ProtNLM"/>
    </source>
</evidence>
<dbReference type="Proteomes" id="UP000191110">
    <property type="component" value="Unassembled WGS sequence"/>
</dbReference>
<dbReference type="InterPro" id="IPR001633">
    <property type="entry name" value="EAL_dom"/>
</dbReference>
<dbReference type="CDD" id="cd01948">
    <property type="entry name" value="EAL"/>
    <property type="match status" value="1"/>
</dbReference>
<dbReference type="PANTHER" id="PTHR33121:SF70">
    <property type="entry name" value="SIGNALING PROTEIN YKOW"/>
    <property type="match status" value="1"/>
</dbReference>
<dbReference type="AlphaFoldDB" id="A0A1T2L5U5"/>
<dbReference type="Gene3D" id="3.30.70.270">
    <property type="match status" value="1"/>
</dbReference>
<dbReference type="RefSeq" id="WP_078483511.1">
    <property type="nucleotide sequence ID" value="NZ_MPRL01000025.1"/>
</dbReference>
<dbReference type="Gene3D" id="3.20.20.450">
    <property type="entry name" value="EAL domain"/>
    <property type="match status" value="1"/>
</dbReference>
<dbReference type="SUPFAM" id="SSF141868">
    <property type="entry name" value="EAL domain-like"/>
    <property type="match status" value="1"/>
</dbReference>
<dbReference type="PANTHER" id="PTHR33121">
    <property type="entry name" value="CYCLIC DI-GMP PHOSPHODIESTERASE PDEF"/>
    <property type="match status" value="1"/>
</dbReference>
<evidence type="ECO:0000259" key="1">
    <source>
        <dbReference type="PROSITE" id="PS50883"/>
    </source>
</evidence>
<dbReference type="InterPro" id="IPR043128">
    <property type="entry name" value="Rev_trsase/Diguanyl_cyclase"/>
</dbReference>
<dbReference type="SMART" id="SM00267">
    <property type="entry name" value="GGDEF"/>
    <property type="match status" value="1"/>
</dbReference>